<reference evidence="3 4" key="1">
    <citation type="submission" date="2018-06" db="EMBL/GenBank/DDBJ databases">
        <title>A transcriptomic atlas of mushroom development highlights an independent origin of complex multicellularity.</title>
        <authorList>
            <consortium name="DOE Joint Genome Institute"/>
            <person name="Krizsan K."/>
            <person name="Almasi E."/>
            <person name="Merenyi Z."/>
            <person name="Sahu N."/>
            <person name="Viragh M."/>
            <person name="Koszo T."/>
            <person name="Mondo S."/>
            <person name="Kiss B."/>
            <person name="Balint B."/>
            <person name="Kues U."/>
            <person name="Barry K."/>
            <person name="Hegedus J.C."/>
            <person name="Henrissat B."/>
            <person name="Johnson J."/>
            <person name="Lipzen A."/>
            <person name="Ohm R."/>
            <person name="Nagy I."/>
            <person name="Pangilinan J."/>
            <person name="Yan J."/>
            <person name="Xiong Y."/>
            <person name="Grigoriev I.V."/>
            <person name="Hibbett D.S."/>
            <person name="Nagy L.G."/>
        </authorList>
    </citation>
    <scope>NUCLEOTIDE SEQUENCE [LARGE SCALE GENOMIC DNA]</scope>
    <source>
        <strain evidence="3 4">SZMC22713</strain>
    </source>
</reference>
<keyword evidence="2" id="KW-0472">Membrane</keyword>
<feature type="compositionally biased region" description="Basic residues" evidence="1">
    <location>
        <begin position="132"/>
        <end position="147"/>
    </location>
</feature>
<evidence type="ECO:0000256" key="2">
    <source>
        <dbReference type="SAM" id="Phobius"/>
    </source>
</evidence>
<organism evidence="3 4">
    <name type="scientific">Rickenella mellea</name>
    <dbReference type="NCBI Taxonomy" id="50990"/>
    <lineage>
        <taxon>Eukaryota</taxon>
        <taxon>Fungi</taxon>
        <taxon>Dikarya</taxon>
        <taxon>Basidiomycota</taxon>
        <taxon>Agaricomycotina</taxon>
        <taxon>Agaricomycetes</taxon>
        <taxon>Hymenochaetales</taxon>
        <taxon>Rickenellaceae</taxon>
        <taxon>Rickenella</taxon>
    </lineage>
</organism>
<feature type="transmembrane region" description="Helical" evidence="2">
    <location>
        <begin position="51"/>
        <end position="71"/>
    </location>
</feature>
<accession>A0A4Y7QML7</accession>
<evidence type="ECO:0000313" key="3">
    <source>
        <dbReference type="EMBL" id="TDL28894.1"/>
    </source>
</evidence>
<keyword evidence="4" id="KW-1185">Reference proteome</keyword>
<dbReference type="EMBL" id="ML170157">
    <property type="protein sequence ID" value="TDL28894.1"/>
    <property type="molecule type" value="Genomic_DNA"/>
</dbReference>
<dbReference type="Proteomes" id="UP000294933">
    <property type="component" value="Unassembled WGS sequence"/>
</dbReference>
<protein>
    <submittedName>
        <fullName evidence="3">Uncharacterized protein</fullName>
    </submittedName>
</protein>
<dbReference type="AlphaFoldDB" id="A0A4Y7QML7"/>
<sequence length="226" mass="24962">MPSVTIGNTMGALFITLLLTRDDSREPDGDRGNDAPRRQTKPALNSISCDVMLTFGCAMVVLSSLITLVRTRNVLGLTVRRRTAQGIRSTNALREAEGLRKELATTTRCLSKAKCLLSTFWSVSGQTGSPTGRRRIKHKRKDHRNNRRAPTSELNEQAEREERAREDADGLPPTNRRWRTSINVAVPSSLTPAIAIRNLELISITTYSGGSGINEEKQSSSITMRS</sequence>
<gene>
    <name evidence="3" type="ORF">BD410DRAFT_799020</name>
</gene>
<proteinExistence type="predicted"/>
<keyword evidence="2" id="KW-0812">Transmembrane</keyword>
<evidence type="ECO:0000313" key="4">
    <source>
        <dbReference type="Proteomes" id="UP000294933"/>
    </source>
</evidence>
<keyword evidence="2" id="KW-1133">Transmembrane helix</keyword>
<evidence type="ECO:0000256" key="1">
    <source>
        <dbReference type="SAM" id="MobiDB-lite"/>
    </source>
</evidence>
<name>A0A4Y7QML7_9AGAM</name>
<feature type="compositionally biased region" description="Basic and acidic residues" evidence="1">
    <location>
        <begin position="157"/>
        <end position="168"/>
    </location>
</feature>
<dbReference type="VEuPathDB" id="FungiDB:BD410DRAFT_799020"/>
<feature type="region of interest" description="Disordered" evidence="1">
    <location>
        <begin position="124"/>
        <end position="176"/>
    </location>
</feature>